<evidence type="ECO:0000256" key="1">
    <source>
        <dbReference type="SAM" id="Phobius"/>
    </source>
</evidence>
<proteinExistence type="predicted"/>
<dbReference type="EMBL" id="KZ503318">
    <property type="protein sequence ID" value="PKU65673.1"/>
    <property type="molecule type" value="Genomic_DNA"/>
</dbReference>
<dbReference type="Proteomes" id="UP000233837">
    <property type="component" value="Unassembled WGS sequence"/>
</dbReference>
<feature type="transmembrane region" description="Helical" evidence="1">
    <location>
        <begin position="97"/>
        <end position="130"/>
    </location>
</feature>
<reference evidence="2 3" key="1">
    <citation type="journal article" date="2016" name="Sci. Rep.">
        <title>The Dendrobium catenatum Lindl. genome sequence provides insights into polysaccharide synthase, floral development and adaptive evolution.</title>
        <authorList>
            <person name="Zhang G.Q."/>
            <person name="Xu Q."/>
            <person name="Bian C."/>
            <person name="Tsai W.C."/>
            <person name="Yeh C.M."/>
            <person name="Liu K.W."/>
            <person name="Yoshida K."/>
            <person name="Zhang L.S."/>
            <person name="Chang S.B."/>
            <person name="Chen F."/>
            <person name="Shi Y."/>
            <person name="Su Y.Y."/>
            <person name="Zhang Y.Q."/>
            <person name="Chen L.J."/>
            <person name="Yin Y."/>
            <person name="Lin M."/>
            <person name="Huang H."/>
            <person name="Deng H."/>
            <person name="Wang Z.W."/>
            <person name="Zhu S.L."/>
            <person name="Zhao X."/>
            <person name="Deng C."/>
            <person name="Niu S.C."/>
            <person name="Huang J."/>
            <person name="Wang M."/>
            <person name="Liu G.H."/>
            <person name="Yang H.J."/>
            <person name="Xiao X.J."/>
            <person name="Hsiao Y.Y."/>
            <person name="Wu W.L."/>
            <person name="Chen Y.Y."/>
            <person name="Mitsuda N."/>
            <person name="Ohme-Takagi M."/>
            <person name="Luo Y.B."/>
            <person name="Van de Peer Y."/>
            <person name="Liu Z.J."/>
        </authorList>
    </citation>
    <scope>NUCLEOTIDE SEQUENCE [LARGE SCALE GENOMIC DNA]</scope>
    <source>
        <tissue evidence="2">The whole plant</tissue>
    </source>
</reference>
<keyword evidence="1" id="KW-1133">Transmembrane helix</keyword>
<dbReference type="AlphaFoldDB" id="A0A2I0VQK8"/>
<evidence type="ECO:0000313" key="3">
    <source>
        <dbReference type="Proteomes" id="UP000233837"/>
    </source>
</evidence>
<accession>A0A2I0VQK8</accession>
<dbReference type="PANTHER" id="PTHR36789:SF1">
    <property type="entry name" value="TRANSMEMBRANE PROTEIN"/>
    <property type="match status" value="1"/>
</dbReference>
<sequence length="158" mass="17575">MAVISTIFHPLLFPGFMDSHKLLQNHRSTLASLKGRFFRNPSSSKLVVFASGGETNGNGEVKEQEEAGDFRGELKRDRRPAFNLRWRDLLNPDPENILAVGLTGLLTLASVQILGQLFFISFAIVLAALNKAGAGGKDRRKLLSYNPRKRQLQQEIAE</sequence>
<keyword evidence="1" id="KW-0472">Membrane</keyword>
<keyword evidence="3" id="KW-1185">Reference proteome</keyword>
<evidence type="ECO:0000313" key="2">
    <source>
        <dbReference type="EMBL" id="PKU65673.1"/>
    </source>
</evidence>
<keyword evidence="1" id="KW-0812">Transmembrane</keyword>
<dbReference type="PANTHER" id="PTHR36789">
    <property type="entry name" value="TRANSMEMBRANE PROTEIN"/>
    <property type="match status" value="1"/>
</dbReference>
<name>A0A2I0VQK8_9ASPA</name>
<gene>
    <name evidence="2" type="ORF">MA16_Dca009710</name>
</gene>
<organism evidence="2 3">
    <name type="scientific">Dendrobium catenatum</name>
    <dbReference type="NCBI Taxonomy" id="906689"/>
    <lineage>
        <taxon>Eukaryota</taxon>
        <taxon>Viridiplantae</taxon>
        <taxon>Streptophyta</taxon>
        <taxon>Embryophyta</taxon>
        <taxon>Tracheophyta</taxon>
        <taxon>Spermatophyta</taxon>
        <taxon>Magnoliopsida</taxon>
        <taxon>Liliopsida</taxon>
        <taxon>Asparagales</taxon>
        <taxon>Orchidaceae</taxon>
        <taxon>Epidendroideae</taxon>
        <taxon>Malaxideae</taxon>
        <taxon>Dendrobiinae</taxon>
        <taxon>Dendrobium</taxon>
    </lineage>
</organism>
<protein>
    <submittedName>
        <fullName evidence="2">Uncharacterized protein</fullName>
    </submittedName>
</protein>
<reference evidence="2 3" key="2">
    <citation type="journal article" date="2017" name="Nature">
        <title>The Apostasia genome and the evolution of orchids.</title>
        <authorList>
            <person name="Zhang G.Q."/>
            <person name="Liu K.W."/>
            <person name="Li Z."/>
            <person name="Lohaus R."/>
            <person name="Hsiao Y.Y."/>
            <person name="Niu S.C."/>
            <person name="Wang J.Y."/>
            <person name="Lin Y.C."/>
            <person name="Xu Q."/>
            <person name="Chen L.J."/>
            <person name="Yoshida K."/>
            <person name="Fujiwara S."/>
            <person name="Wang Z.W."/>
            <person name="Zhang Y.Q."/>
            <person name="Mitsuda N."/>
            <person name="Wang M."/>
            <person name="Liu G.H."/>
            <person name="Pecoraro L."/>
            <person name="Huang H.X."/>
            <person name="Xiao X.J."/>
            <person name="Lin M."/>
            <person name="Wu X.Y."/>
            <person name="Wu W.L."/>
            <person name="Chen Y.Y."/>
            <person name="Chang S.B."/>
            <person name="Sakamoto S."/>
            <person name="Ohme-Takagi M."/>
            <person name="Yagi M."/>
            <person name="Zeng S.J."/>
            <person name="Shen C.Y."/>
            <person name="Yeh C.M."/>
            <person name="Luo Y.B."/>
            <person name="Tsai W.C."/>
            <person name="Van de Peer Y."/>
            <person name="Liu Z.J."/>
        </authorList>
    </citation>
    <scope>NUCLEOTIDE SEQUENCE [LARGE SCALE GENOMIC DNA]</scope>
    <source>
        <tissue evidence="2">The whole plant</tissue>
    </source>
</reference>